<evidence type="ECO:0000256" key="4">
    <source>
        <dbReference type="ARBA" id="ARBA00022640"/>
    </source>
</evidence>
<keyword evidence="7" id="KW-0472">Membrane</keyword>
<feature type="binding site" evidence="5">
    <location>
        <position position="246"/>
    </location>
    <ligand>
        <name>chlorophyll a</name>
        <dbReference type="ChEBI" id="CHEBI:58416"/>
        <label>1</label>
    </ligand>
</feature>
<name>A0A7S2GXQ5_9DINO</name>
<keyword evidence="7" id="KW-1133">Transmembrane helix</keyword>
<gene>
    <name evidence="8" type="ORF">AAND1436_LOCUS31821</name>
</gene>
<accession>A0A7S2GXQ5</accession>
<feature type="binding site" evidence="5">
    <location>
        <position position="242"/>
    </location>
    <ligand>
        <name>chlorophyll a</name>
        <dbReference type="ChEBI" id="CHEBI:58416"/>
        <label>1</label>
    </ligand>
</feature>
<feature type="transmembrane region" description="Helical" evidence="7">
    <location>
        <begin position="192"/>
        <end position="217"/>
    </location>
</feature>
<evidence type="ECO:0000313" key="8">
    <source>
        <dbReference type="EMBL" id="CAD9474641.1"/>
    </source>
</evidence>
<feature type="binding site" description="axial binding residue" evidence="5">
    <location>
        <position position="212"/>
    </location>
    <ligand>
        <name>chlorophyll b</name>
        <dbReference type="ChEBI" id="CHEBI:61721"/>
        <label>1</label>
    </ligand>
    <ligandPart>
        <name>Mg</name>
        <dbReference type="ChEBI" id="CHEBI:25107"/>
    </ligandPart>
</feature>
<dbReference type="GO" id="GO:0016168">
    <property type="term" value="F:chlorophyll binding"/>
    <property type="evidence" value="ECO:0007669"/>
    <property type="project" value="UniProtKB-KW"/>
</dbReference>
<evidence type="ECO:0000256" key="1">
    <source>
        <dbReference type="ARBA" id="ARBA00004229"/>
    </source>
</evidence>
<feature type="binding site" evidence="5">
    <location>
        <position position="248"/>
    </location>
    <ligand>
        <name>chlorophyll a</name>
        <dbReference type="ChEBI" id="CHEBI:58416"/>
        <label>1</label>
    </ligand>
</feature>
<evidence type="ECO:0000256" key="6">
    <source>
        <dbReference type="SAM" id="MobiDB-lite"/>
    </source>
</evidence>
<proteinExistence type="predicted"/>
<reference evidence="8" key="1">
    <citation type="submission" date="2021-01" db="EMBL/GenBank/DDBJ databases">
        <authorList>
            <person name="Corre E."/>
            <person name="Pelletier E."/>
            <person name="Niang G."/>
            <person name="Scheremetjew M."/>
            <person name="Finn R."/>
            <person name="Kale V."/>
            <person name="Holt S."/>
            <person name="Cochrane G."/>
            <person name="Meng A."/>
            <person name="Brown T."/>
            <person name="Cohen L."/>
        </authorList>
    </citation>
    <scope>NUCLEOTIDE SEQUENCE</scope>
    <source>
        <strain evidence="8">CCMP2222</strain>
    </source>
</reference>
<dbReference type="SUPFAM" id="SSF103511">
    <property type="entry name" value="Chlorophyll a-b binding protein"/>
    <property type="match status" value="1"/>
</dbReference>
<keyword evidence="7" id="KW-0812">Transmembrane</keyword>
<dbReference type="InterPro" id="IPR022796">
    <property type="entry name" value="Chloroa_b-bind"/>
</dbReference>
<dbReference type="PANTHER" id="PTHR21649">
    <property type="entry name" value="CHLOROPHYLL A/B BINDING PROTEIN"/>
    <property type="match status" value="1"/>
</dbReference>
<evidence type="ECO:0000256" key="2">
    <source>
        <dbReference type="ARBA" id="ARBA00022528"/>
    </source>
</evidence>
<keyword evidence="2" id="KW-0150">Chloroplast</keyword>
<dbReference type="Pfam" id="PF00504">
    <property type="entry name" value="Chloroa_b-bind"/>
    <property type="match status" value="1"/>
</dbReference>
<evidence type="ECO:0000256" key="5">
    <source>
        <dbReference type="PIRSR" id="PIRSR601344-1"/>
    </source>
</evidence>
<dbReference type="GO" id="GO:0009507">
    <property type="term" value="C:chloroplast"/>
    <property type="evidence" value="ECO:0007669"/>
    <property type="project" value="UniProtKB-SubCell"/>
</dbReference>
<dbReference type="Gene3D" id="1.10.3460.10">
    <property type="entry name" value="Chlorophyll a/b binding protein domain"/>
    <property type="match status" value="1"/>
</dbReference>
<organism evidence="8">
    <name type="scientific">Alexandrium andersonii</name>
    <dbReference type="NCBI Taxonomy" id="327968"/>
    <lineage>
        <taxon>Eukaryota</taxon>
        <taxon>Sar</taxon>
        <taxon>Alveolata</taxon>
        <taxon>Dinophyceae</taxon>
        <taxon>Gonyaulacales</taxon>
        <taxon>Pyrocystaceae</taxon>
        <taxon>Alexandrium</taxon>
    </lineage>
</organism>
<protein>
    <submittedName>
        <fullName evidence="8">Uncharacterized protein</fullName>
    </submittedName>
</protein>
<feature type="transmembrane region" description="Helical" evidence="7">
    <location>
        <begin position="62"/>
        <end position="82"/>
    </location>
</feature>
<feature type="binding site" description="axial binding residue" evidence="5">
    <location>
        <position position="217"/>
    </location>
    <ligand>
        <name>chlorophyll a</name>
        <dbReference type="ChEBI" id="CHEBI:58416"/>
        <label>3</label>
    </ligand>
    <ligandPart>
        <name>Mg</name>
        <dbReference type="ChEBI" id="CHEBI:25107"/>
    </ligandPart>
</feature>
<dbReference type="EMBL" id="HBGQ01065877">
    <property type="protein sequence ID" value="CAD9474641.1"/>
    <property type="molecule type" value="Transcribed_RNA"/>
</dbReference>
<keyword evidence="5" id="KW-0148">Chlorophyll</keyword>
<feature type="binding site" evidence="5">
    <location>
        <position position="243"/>
    </location>
    <ligand>
        <name>chlorophyll a</name>
        <dbReference type="ChEBI" id="CHEBI:58416"/>
        <label>1</label>
    </ligand>
</feature>
<dbReference type="InterPro" id="IPR001344">
    <property type="entry name" value="Chloro_AB-bd_pln"/>
</dbReference>
<comment type="subcellular location">
    <subcellularLocation>
        <location evidence="1">Plastid</location>
        <location evidence="1">Chloroplast</location>
    </subcellularLocation>
</comment>
<keyword evidence="3" id="KW-0602">Photosynthesis</keyword>
<feature type="binding site" evidence="5">
    <location>
        <position position="151"/>
    </location>
    <ligand>
        <name>chlorophyll a</name>
        <dbReference type="ChEBI" id="CHEBI:58416"/>
        <label>1</label>
    </ligand>
</feature>
<feature type="region of interest" description="Disordered" evidence="6">
    <location>
        <begin position="93"/>
        <end position="114"/>
    </location>
</feature>
<dbReference type="GO" id="GO:0009765">
    <property type="term" value="P:photosynthesis, light harvesting"/>
    <property type="evidence" value="ECO:0007669"/>
    <property type="project" value="InterPro"/>
</dbReference>
<dbReference type="AlphaFoldDB" id="A0A7S2GXQ5"/>
<keyword evidence="4" id="KW-0934">Plastid</keyword>
<dbReference type="GO" id="GO:0016020">
    <property type="term" value="C:membrane"/>
    <property type="evidence" value="ECO:0007669"/>
    <property type="project" value="InterPro"/>
</dbReference>
<keyword evidence="5" id="KW-0157">Chromophore</keyword>
<evidence type="ECO:0000256" key="3">
    <source>
        <dbReference type="ARBA" id="ARBA00022531"/>
    </source>
</evidence>
<sequence>MAPSPAKLIGPVCLGALAGGSMAAPAFMLPRLSSPGLPSARHFEGPRQQASSSSLVQASMGLAGMASIGVAGAALLVVRAALRKVSRSAKARSSAAVPEAAKKPKRPPPPPFDPAQQVGAIAPLGYFDPLGFAKKGDKKGFRELREAELKHGRVAMMASAGLVMQHFVHLNVPVIEINVKTAPYSLGSWAVFFGPVGFFGLTGVVFFTGLLELVFWLPAGKEAGDFGDPLGLGMYTEDMRNKELSNGRFAMIAVAGIFAAELATGKDCIQQLGF</sequence>
<feature type="binding site" evidence="5">
    <location>
        <position position="148"/>
    </location>
    <ligand>
        <name>chlorophyll a</name>
        <dbReference type="ChEBI" id="CHEBI:58416"/>
        <label>1</label>
    </ligand>
</feature>
<evidence type="ECO:0000256" key="7">
    <source>
        <dbReference type="SAM" id="Phobius"/>
    </source>
</evidence>
<feature type="binding site" description="axial binding residue" evidence="5">
    <location>
        <position position="153"/>
    </location>
    <ligand>
        <name>chlorophyll b</name>
        <dbReference type="ChEBI" id="CHEBI:61721"/>
        <label>1</label>
    </ligand>
    <ligandPart>
        <name>Mg</name>
        <dbReference type="ChEBI" id="CHEBI:25107"/>
    </ligandPart>
</feature>